<feature type="transmembrane region" description="Helical" evidence="1">
    <location>
        <begin position="82"/>
        <end position="103"/>
    </location>
</feature>
<comment type="caution">
    <text evidence="2">The sequence shown here is derived from an EMBL/GenBank/DDBJ whole genome shotgun (WGS) entry which is preliminary data.</text>
</comment>
<keyword evidence="1" id="KW-0812">Transmembrane</keyword>
<feature type="transmembrane region" description="Helical" evidence="1">
    <location>
        <begin position="39"/>
        <end position="61"/>
    </location>
</feature>
<reference evidence="2" key="1">
    <citation type="submission" date="2020-10" db="EMBL/GenBank/DDBJ databases">
        <authorList>
            <person name="Gilroy R."/>
        </authorList>
    </citation>
    <scope>NUCLEOTIDE SEQUENCE</scope>
    <source>
        <strain evidence="2">13361</strain>
    </source>
</reference>
<evidence type="ECO:0000313" key="2">
    <source>
        <dbReference type="EMBL" id="HIQ67914.1"/>
    </source>
</evidence>
<proteinExistence type="predicted"/>
<keyword evidence="1" id="KW-1133">Transmembrane helix</keyword>
<dbReference type="Pfam" id="PF13346">
    <property type="entry name" value="ABC2_membrane_5"/>
    <property type="match status" value="1"/>
</dbReference>
<dbReference type="Proteomes" id="UP000886796">
    <property type="component" value="Unassembled WGS sequence"/>
</dbReference>
<feature type="transmembrane region" description="Helical" evidence="1">
    <location>
        <begin position="115"/>
        <end position="138"/>
    </location>
</feature>
<keyword evidence="1" id="KW-0472">Membrane</keyword>
<sequence>MKGLLQKDIYMTAKYFRAAWVMVPVFLFLMIFGEGNLFFMFYPIMIFGMLPVSLLSYDVHFKWEQYSGTLPYTRAQLVSAKYLVGLIFSGGVLLLCLLVLALWQILGSGFDLDIFLGMGSICLGLGVAAPVLLLPLVFRFGPEKGRLLFIVLIASLCGAGVALGQADFLSGLAMGNSTLVALVTVGVTLVLYLLSWRLSIHFYQKKEF</sequence>
<organism evidence="2 3">
    <name type="scientific">Candidatus Faecousia excrementigallinarum</name>
    <dbReference type="NCBI Taxonomy" id="2840806"/>
    <lineage>
        <taxon>Bacteria</taxon>
        <taxon>Bacillati</taxon>
        <taxon>Bacillota</taxon>
        <taxon>Clostridia</taxon>
        <taxon>Eubacteriales</taxon>
        <taxon>Oscillospiraceae</taxon>
        <taxon>Faecousia</taxon>
    </lineage>
</organism>
<protein>
    <submittedName>
        <fullName evidence="2">ABC-2 transporter permease</fullName>
    </submittedName>
</protein>
<evidence type="ECO:0000313" key="3">
    <source>
        <dbReference type="Proteomes" id="UP000886796"/>
    </source>
</evidence>
<reference evidence="2" key="2">
    <citation type="journal article" date="2021" name="PeerJ">
        <title>Extensive microbial diversity within the chicken gut microbiome revealed by metagenomics and culture.</title>
        <authorList>
            <person name="Gilroy R."/>
            <person name="Ravi A."/>
            <person name="Getino M."/>
            <person name="Pursley I."/>
            <person name="Horton D.L."/>
            <person name="Alikhan N.F."/>
            <person name="Baker D."/>
            <person name="Gharbi K."/>
            <person name="Hall N."/>
            <person name="Watson M."/>
            <person name="Adriaenssens E.M."/>
            <person name="Foster-Nyarko E."/>
            <person name="Jarju S."/>
            <person name="Secka A."/>
            <person name="Antonio M."/>
            <person name="Oren A."/>
            <person name="Chaudhuri R.R."/>
            <person name="La Ragione R."/>
            <person name="Hildebrand F."/>
            <person name="Pallen M.J."/>
        </authorList>
    </citation>
    <scope>NUCLEOTIDE SEQUENCE</scope>
    <source>
        <strain evidence="2">13361</strain>
    </source>
</reference>
<name>A0A9D0Z2W0_9FIRM</name>
<gene>
    <name evidence="2" type="ORF">IAB74_05355</name>
</gene>
<dbReference type="InterPro" id="IPR025699">
    <property type="entry name" value="ABC2_memb-like"/>
</dbReference>
<dbReference type="AlphaFoldDB" id="A0A9D0Z2W0"/>
<feature type="transmembrane region" description="Helical" evidence="1">
    <location>
        <begin position="15"/>
        <end position="33"/>
    </location>
</feature>
<evidence type="ECO:0000256" key="1">
    <source>
        <dbReference type="SAM" id="Phobius"/>
    </source>
</evidence>
<dbReference type="PANTHER" id="PTHR41309">
    <property type="entry name" value="MEMBRANE PROTEIN-RELATED"/>
    <property type="match status" value="1"/>
</dbReference>
<feature type="transmembrane region" description="Helical" evidence="1">
    <location>
        <begin position="147"/>
        <end position="166"/>
    </location>
</feature>
<feature type="transmembrane region" description="Helical" evidence="1">
    <location>
        <begin position="178"/>
        <end position="196"/>
    </location>
</feature>
<dbReference type="PANTHER" id="PTHR41309:SF2">
    <property type="entry name" value="MEMBRANE PROTEIN"/>
    <property type="match status" value="1"/>
</dbReference>
<dbReference type="EMBL" id="DVFK01000076">
    <property type="protein sequence ID" value="HIQ67914.1"/>
    <property type="molecule type" value="Genomic_DNA"/>
</dbReference>
<accession>A0A9D0Z2W0</accession>